<name>A0A6P0CFE2_9RHOB</name>
<dbReference type="GO" id="GO:0051276">
    <property type="term" value="P:chromosome organization"/>
    <property type="evidence" value="ECO:0007669"/>
    <property type="project" value="InterPro"/>
</dbReference>
<comment type="caution">
    <text evidence="1">The sequence shown here is derived from an EMBL/GenBank/DDBJ whole genome shotgun (WGS) entry which is preliminary data.</text>
</comment>
<evidence type="ECO:0000313" key="2">
    <source>
        <dbReference type="Proteomes" id="UP000468591"/>
    </source>
</evidence>
<evidence type="ECO:0008006" key="3">
    <source>
        <dbReference type="Google" id="ProtNLM"/>
    </source>
</evidence>
<dbReference type="Proteomes" id="UP000468591">
    <property type="component" value="Unassembled WGS sequence"/>
</dbReference>
<proteinExistence type="predicted"/>
<dbReference type="EMBL" id="JAABNT010000006">
    <property type="protein sequence ID" value="NEK23193.1"/>
    <property type="molecule type" value="Genomic_DNA"/>
</dbReference>
<protein>
    <recommendedName>
        <fullName evidence="3">Terminase small subunit</fullName>
    </recommendedName>
</protein>
<keyword evidence="2" id="KW-1185">Reference proteome</keyword>
<accession>A0A6P0CFE2</accession>
<dbReference type="InterPro" id="IPR038713">
    <property type="entry name" value="Terminase_Gp1_N_sf"/>
</dbReference>
<dbReference type="RefSeq" id="WP_164354106.1">
    <property type="nucleotide sequence ID" value="NZ_JAABNT010000006.1"/>
</dbReference>
<dbReference type="Gene3D" id="1.10.10.1400">
    <property type="entry name" value="Terminase, small subunit, N-terminal DNA-binding domain, HTH motif"/>
    <property type="match status" value="1"/>
</dbReference>
<gene>
    <name evidence="1" type="ORF">GV827_12360</name>
</gene>
<evidence type="ECO:0000313" key="1">
    <source>
        <dbReference type="EMBL" id="NEK23193.1"/>
    </source>
</evidence>
<organism evidence="1 2">
    <name type="scientific">Sulfitobacter sediminilitoris</name>
    <dbReference type="NCBI Taxonomy" id="2698830"/>
    <lineage>
        <taxon>Bacteria</taxon>
        <taxon>Pseudomonadati</taxon>
        <taxon>Pseudomonadota</taxon>
        <taxon>Alphaproteobacteria</taxon>
        <taxon>Rhodobacterales</taxon>
        <taxon>Roseobacteraceae</taxon>
        <taxon>Sulfitobacter</taxon>
    </lineage>
</organism>
<sequence>MKARPKEQLSNRTQLSAPVWAGLTEKQERFAHLVADGMNFSAAYRDVYDAQDMSQPSVWREAHRVSRNEKVAMRIAELVAARQEEETLQAHIRAYRVTAHLEEMMTSGASETTRLRAAELLGKTVGLFAEKAPPKEAEPTLAELEAELMNRLKKLKVADTDQGCTKD</sequence>
<reference evidence="1 2" key="1">
    <citation type="submission" date="2020-01" db="EMBL/GenBank/DDBJ databases">
        <title>Sulfitobacter sediminilitoris sp. nov., isolated from a tidal flat.</title>
        <authorList>
            <person name="Park S."/>
            <person name="Yoon J.-H."/>
        </authorList>
    </citation>
    <scope>NUCLEOTIDE SEQUENCE [LARGE SCALE GENOMIC DNA]</scope>
    <source>
        <strain evidence="1 2">JBTF-M27</strain>
    </source>
</reference>
<dbReference type="AlphaFoldDB" id="A0A6P0CFE2"/>